<feature type="transmembrane region" description="Helical" evidence="1">
    <location>
        <begin position="21"/>
        <end position="41"/>
    </location>
</feature>
<accession>A0A5B2WVT1</accession>
<keyword evidence="1" id="KW-0812">Transmembrane</keyword>
<reference evidence="2 3" key="2">
    <citation type="submission" date="2019-09" db="EMBL/GenBank/DDBJ databases">
        <authorList>
            <person name="Jin C."/>
        </authorList>
    </citation>
    <scope>NUCLEOTIDE SEQUENCE [LARGE SCALE GENOMIC DNA]</scope>
    <source>
        <strain evidence="2 3">AN110305</strain>
    </source>
</reference>
<reference evidence="2 3" key="1">
    <citation type="submission" date="2019-09" db="EMBL/GenBank/DDBJ databases">
        <title>Goodfellowia gen. nov., a new genus of the Pseudonocardineae related to Actinoalloteichus, containing Goodfellowia coeruleoviolacea gen. nov., comb. nov. gen. nov., comb. nov.</title>
        <authorList>
            <person name="Labeda D."/>
        </authorList>
    </citation>
    <scope>NUCLEOTIDE SEQUENCE [LARGE SCALE GENOMIC DNA]</scope>
    <source>
        <strain evidence="2 3">AN110305</strain>
    </source>
</reference>
<dbReference type="AlphaFoldDB" id="A0A5B2WVT1"/>
<dbReference type="Proteomes" id="UP000323454">
    <property type="component" value="Unassembled WGS sequence"/>
</dbReference>
<evidence type="ECO:0000313" key="2">
    <source>
        <dbReference type="EMBL" id="KAA2256073.1"/>
    </source>
</evidence>
<proteinExistence type="predicted"/>
<gene>
    <name evidence="2" type="ORF">F0L68_26875</name>
</gene>
<keyword evidence="3" id="KW-1185">Reference proteome</keyword>
<evidence type="ECO:0000313" key="3">
    <source>
        <dbReference type="Proteomes" id="UP000323454"/>
    </source>
</evidence>
<sequence>MTVPQLHQQRDPRRWRRLVRRGALMALFTSVQVWATVVVLARVHADGLPRVALALALAGGLLAVLDGWQQVRILDRQHDRGAD</sequence>
<dbReference type="EMBL" id="VUOB01000053">
    <property type="protein sequence ID" value="KAA2256073.1"/>
    <property type="molecule type" value="Genomic_DNA"/>
</dbReference>
<name>A0A5B2WVT1_9PSEU</name>
<evidence type="ECO:0000256" key="1">
    <source>
        <dbReference type="SAM" id="Phobius"/>
    </source>
</evidence>
<keyword evidence="1" id="KW-1133">Transmembrane helix</keyword>
<comment type="caution">
    <text evidence="2">The sequence shown here is derived from an EMBL/GenBank/DDBJ whole genome shotgun (WGS) entry which is preliminary data.</text>
</comment>
<keyword evidence="1" id="KW-0472">Membrane</keyword>
<dbReference type="RefSeq" id="WP_149852603.1">
    <property type="nucleotide sequence ID" value="NZ_VUOB01000053.1"/>
</dbReference>
<protein>
    <submittedName>
        <fullName evidence="2">Uncharacterized protein</fullName>
    </submittedName>
</protein>
<feature type="transmembrane region" description="Helical" evidence="1">
    <location>
        <begin position="47"/>
        <end position="68"/>
    </location>
</feature>
<organism evidence="2 3">
    <name type="scientific">Solihabitans fulvus</name>
    <dbReference type="NCBI Taxonomy" id="1892852"/>
    <lineage>
        <taxon>Bacteria</taxon>
        <taxon>Bacillati</taxon>
        <taxon>Actinomycetota</taxon>
        <taxon>Actinomycetes</taxon>
        <taxon>Pseudonocardiales</taxon>
        <taxon>Pseudonocardiaceae</taxon>
        <taxon>Solihabitans</taxon>
    </lineage>
</organism>